<dbReference type="Gene3D" id="1.10.1060.10">
    <property type="entry name" value="Alpha-helical ferredoxin"/>
    <property type="match status" value="1"/>
</dbReference>
<keyword evidence="10" id="KW-1185">Reference proteome</keyword>
<evidence type="ECO:0000256" key="1">
    <source>
        <dbReference type="ARBA" id="ARBA00022485"/>
    </source>
</evidence>
<keyword evidence="7" id="KW-0812">Transmembrane</keyword>
<dbReference type="GO" id="GO:0005886">
    <property type="term" value="C:plasma membrane"/>
    <property type="evidence" value="ECO:0007669"/>
    <property type="project" value="TreeGrafter"/>
</dbReference>
<dbReference type="InterPro" id="IPR004017">
    <property type="entry name" value="Cys_rich_dom"/>
</dbReference>
<dbReference type="GO" id="GO:0016491">
    <property type="term" value="F:oxidoreductase activity"/>
    <property type="evidence" value="ECO:0007669"/>
    <property type="project" value="UniProtKB-KW"/>
</dbReference>
<dbReference type="GO" id="GO:0051539">
    <property type="term" value="F:4 iron, 4 sulfur cluster binding"/>
    <property type="evidence" value="ECO:0007669"/>
    <property type="project" value="UniProtKB-KW"/>
</dbReference>
<evidence type="ECO:0000256" key="4">
    <source>
        <dbReference type="ARBA" id="ARBA00023004"/>
    </source>
</evidence>
<dbReference type="STRING" id="1430326.B8W66_19395"/>
<dbReference type="InterPro" id="IPR017900">
    <property type="entry name" value="4Fe4S_Fe_S_CS"/>
</dbReference>
<keyword evidence="7" id="KW-0472">Membrane</keyword>
<reference evidence="9 10" key="1">
    <citation type="submission" date="2017-04" db="EMBL/GenBank/DDBJ databases">
        <title>The new phylogeny of genus Mycobacterium.</title>
        <authorList>
            <person name="Tortoli E."/>
            <person name="Trovato A."/>
            <person name="Cirillo D.M."/>
        </authorList>
    </citation>
    <scope>NUCLEOTIDE SEQUENCE [LARGE SCALE GENOMIC DNA]</scope>
    <source>
        <strain evidence="9 10">TBL 1200985</strain>
    </source>
</reference>
<feature type="compositionally biased region" description="Low complexity" evidence="6">
    <location>
        <begin position="885"/>
        <end position="895"/>
    </location>
</feature>
<dbReference type="SUPFAM" id="SSF46548">
    <property type="entry name" value="alpha-helical ferredoxin"/>
    <property type="match status" value="1"/>
</dbReference>
<dbReference type="InterPro" id="IPR009051">
    <property type="entry name" value="Helical_ferredxn"/>
</dbReference>
<feature type="transmembrane region" description="Helical" evidence="7">
    <location>
        <begin position="210"/>
        <end position="231"/>
    </location>
</feature>
<dbReference type="PROSITE" id="PS51379">
    <property type="entry name" value="4FE4S_FER_2"/>
    <property type="match status" value="2"/>
</dbReference>
<dbReference type="AlphaFoldDB" id="A0A1X2LQR3"/>
<dbReference type="Proteomes" id="UP000193247">
    <property type="component" value="Unassembled WGS sequence"/>
</dbReference>
<accession>A0A1X2LQR3</accession>
<dbReference type="InterPro" id="IPR017896">
    <property type="entry name" value="4Fe4S_Fe-S-bd"/>
</dbReference>
<comment type="caution">
    <text evidence="9">The sequence shown here is derived from an EMBL/GenBank/DDBJ whole genome shotgun (WGS) entry which is preliminary data.</text>
</comment>
<feature type="region of interest" description="Disordered" evidence="6">
    <location>
        <begin position="353"/>
        <end position="372"/>
    </location>
</feature>
<keyword evidence="5" id="KW-0411">Iron-sulfur</keyword>
<protein>
    <submittedName>
        <fullName evidence="9">FeS-binding protein</fullName>
    </submittedName>
</protein>
<proteinExistence type="predicted"/>
<dbReference type="RefSeq" id="WP_085326885.1">
    <property type="nucleotide sequence ID" value="NZ_NCXP01000032.1"/>
</dbReference>
<dbReference type="PROSITE" id="PS00198">
    <property type="entry name" value="4FE4S_FER_1"/>
    <property type="match status" value="1"/>
</dbReference>
<dbReference type="Pfam" id="PF13187">
    <property type="entry name" value="Fer4_9"/>
    <property type="match status" value="1"/>
</dbReference>
<evidence type="ECO:0000256" key="6">
    <source>
        <dbReference type="SAM" id="MobiDB-lite"/>
    </source>
</evidence>
<feature type="transmembrane region" description="Helical" evidence="7">
    <location>
        <begin position="153"/>
        <end position="172"/>
    </location>
</feature>
<evidence type="ECO:0000313" key="9">
    <source>
        <dbReference type="EMBL" id="OSC38759.1"/>
    </source>
</evidence>
<dbReference type="Gene3D" id="1.20.950.20">
    <property type="entry name" value="Transmembrane di-heme cytochromes, Chain C"/>
    <property type="match status" value="1"/>
</dbReference>
<name>A0A1X2LQR3_9MYCO</name>
<feature type="transmembrane region" description="Helical" evidence="7">
    <location>
        <begin position="6"/>
        <end position="24"/>
    </location>
</feature>
<keyword evidence="2" id="KW-0479">Metal-binding</keyword>
<feature type="domain" description="4Fe-4S ferredoxin-type" evidence="8">
    <location>
        <begin position="386"/>
        <end position="418"/>
    </location>
</feature>
<evidence type="ECO:0000256" key="7">
    <source>
        <dbReference type="SAM" id="Phobius"/>
    </source>
</evidence>
<keyword evidence="7" id="KW-1133">Transmembrane helix</keyword>
<dbReference type="PANTHER" id="PTHR43255">
    <property type="entry name" value="IRON-SULFUR-BINDING OXIDOREDUCTASE FADF-RELATED-RELATED"/>
    <property type="match status" value="1"/>
</dbReference>
<evidence type="ECO:0000256" key="5">
    <source>
        <dbReference type="ARBA" id="ARBA00023014"/>
    </source>
</evidence>
<keyword evidence="4" id="KW-0408">Iron</keyword>
<feature type="transmembrane region" description="Helical" evidence="7">
    <location>
        <begin position="72"/>
        <end position="91"/>
    </location>
</feature>
<evidence type="ECO:0000259" key="8">
    <source>
        <dbReference type="PROSITE" id="PS51379"/>
    </source>
</evidence>
<organism evidence="9 10">
    <name type="scientific">Mycobacterium decipiens</name>
    <dbReference type="NCBI Taxonomy" id="1430326"/>
    <lineage>
        <taxon>Bacteria</taxon>
        <taxon>Bacillati</taxon>
        <taxon>Actinomycetota</taxon>
        <taxon>Actinomycetes</taxon>
        <taxon>Mycobacteriales</taxon>
        <taxon>Mycobacteriaceae</taxon>
        <taxon>Mycobacterium</taxon>
    </lineage>
</organism>
<gene>
    <name evidence="9" type="ORF">B8W66_19395</name>
</gene>
<feature type="compositionally biased region" description="Low complexity" evidence="6">
    <location>
        <begin position="829"/>
        <end position="850"/>
    </location>
</feature>
<evidence type="ECO:0000313" key="10">
    <source>
        <dbReference type="Proteomes" id="UP000193247"/>
    </source>
</evidence>
<sequence length="941" mass="100935">MTTQTLIRLVLGLGMTAVVAAFALRRVFWLYKLTMSGQPASGRTDQLGSRIWTQIAEVFGQRRLLKWSLPGLAHFFTMWGFFILLTVYMEAYGVLFQPNFHLPIIGRWDGLGFLQDFFALAVLTGIVTFAIIRMRSEPKEYGRQSRFYGSHTGGAWLILFMIFNVIWTYAIFRGASANALGDEFPYGKGAFFSHAMGVLLHPLGHNANEIIETVALMLHIGVMLAFLLIVLHSKHLHIFLAPINVTFKRLPDGLGPLLPMESDGKPIDFENPSEDAVFGRGKIEDFTWKAMLDFATCTECGRCQSQCPAWNTGKPLSPKLVIMDLRDHWMAKAPYLLGEKSAEPLEGLDLETPHEEGHHVPESGFGRVPGHGPEQAARPLVGTAEQGGVIDPDVLWSCVTCGACVEQCPVDIEHVDHIVDMRRYQVMMESEFPSELSVLFKNLENKGNPWGQNASDRTNWIDEVDFDVPVYGEDVESFDGFEYLFWVGCAGAYDDKAKKTTKAVAELLAVAGVKFLVLGTGETCNGDSARRSGNEFLFQQLAAQAVETLDGLFEGVQAVDRKIVVTCPHCFNTIGKEYRQLGSNYAVLHHTQLLNRLVREKKLVPVTPVSQDITYHDPCYLGRHNKVYEAPRELIGAAGANLTEMPRHADRSFCCGAGGARMWMEEHIGKRINHERVDEALATNAAAVATACPFCRVMVTDGVNDRQEESGRTGVEVLDVAQLLLGSLDHDKAKLPTKGTAAKQAQARAPKAAPKAAAPSVPAEAPAQTLTEAPQAPAPAAPAAPAKGLGMAAGAKRPGAKKAAAPAAEAAKTAEAPTPAAPVKGLGMAAGAKRPGAKKQAAAPQAQAAPAAPPAQTPAAPAAPVKGLGIAAGAKRPGAKKSTAKAEAAAATAPAEPEPEAKTETKPEPEPSAKVDGATAPPAAPVKGLGIARGARPPGKR</sequence>
<feature type="region of interest" description="Disordered" evidence="6">
    <location>
        <begin position="736"/>
        <end position="941"/>
    </location>
</feature>
<dbReference type="EMBL" id="NCXP01000032">
    <property type="protein sequence ID" value="OSC38759.1"/>
    <property type="molecule type" value="Genomic_DNA"/>
</dbReference>
<feature type="compositionally biased region" description="Basic and acidic residues" evidence="6">
    <location>
        <begin position="899"/>
        <end position="913"/>
    </location>
</feature>
<dbReference type="GO" id="GO:0046872">
    <property type="term" value="F:metal ion binding"/>
    <property type="evidence" value="ECO:0007669"/>
    <property type="project" value="UniProtKB-KW"/>
</dbReference>
<keyword evidence="3" id="KW-0560">Oxidoreductase</keyword>
<dbReference type="Pfam" id="PF02754">
    <property type="entry name" value="CCG"/>
    <property type="match status" value="2"/>
</dbReference>
<feature type="domain" description="4Fe-4S ferredoxin-type" evidence="8">
    <location>
        <begin position="288"/>
        <end position="318"/>
    </location>
</feature>
<dbReference type="FunFam" id="1.10.1060.10:FF:000014">
    <property type="entry name" value="DgcB, Dimethylglycine catabolism"/>
    <property type="match status" value="1"/>
</dbReference>
<dbReference type="OrthoDB" id="9794954at2"/>
<feature type="transmembrane region" description="Helical" evidence="7">
    <location>
        <begin position="111"/>
        <end position="132"/>
    </location>
</feature>
<feature type="compositionally biased region" description="Low complexity" evidence="6">
    <location>
        <begin position="783"/>
        <end position="822"/>
    </location>
</feature>
<evidence type="ECO:0000256" key="3">
    <source>
        <dbReference type="ARBA" id="ARBA00023002"/>
    </source>
</evidence>
<dbReference type="InterPro" id="IPR051460">
    <property type="entry name" value="HdrC_iron-sulfur_subunit"/>
</dbReference>
<evidence type="ECO:0000256" key="2">
    <source>
        <dbReference type="ARBA" id="ARBA00022723"/>
    </source>
</evidence>
<keyword evidence="1" id="KW-0004">4Fe-4S</keyword>
<feature type="compositionally biased region" description="Low complexity" evidence="6">
    <location>
        <begin position="741"/>
        <end position="775"/>
    </location>
</feature>
<dbReference type="PANTHER" id="PTHR43255:SF1">
    <property type="entry name" value="IRON-SULFUR-BINDING OXIDOREDUCTASE FADF-RELATED"/>
    <property type="match status" value="1"/>
</dbReference>